<gene>
    <name evidence="2" type="ORF">TSPI_07610</name>
</gene>
<name>A0ABR3K473_TRISP</name>
<reference evidence="2 3" key="1">
    <citation type="submission" date="2024-07" db="EMBL/GenBank/DDBJ databases">
        <title>Enhanced genomic and transcriptomic resources for Trichinella pseudospiralis and T. spiralis underpin the discovery of pronounced molecular differences between stages and species.</title>
        <authorList>
            <person name="Pasi K.K."/>
            <person name="La Rosa G."/>
            <person name="Gomez-Morales M.A."/>
            <person name="Tosini F."/>
            <person name="Sumanam S."/>
            <person name="Young N.D."/>
            <person name="Chang B.C."/>
            <person name="Robin G.B."/>
        </authorList>
    </citation>
    <scope>NUCLEOTIDE SEQUENCE [LARGE SCALE GENOMIC DNA]</scope>
    <source>
        <strain evidence="2">ISS534</strain>
    </source>
</reference>
<evidence type="ECO:0000313" key="2">
    <source>
        <dbReference type="EMBL" id="KAL1228255.1"/>
    </source>
</evidence>
<feature type="signal peptide" evidence="1">
    <location>
        <begin position="1"/>
        <end position="21"/>
    </location>
</feature>
<feature type="chain" id="PRO_5046577509" evidence="1">
    <location>
        <begin position="22"/>
        <end position="116"/>
    </location>
</feature>
<proteinExistence type="predicted"/>
<organism evidence="2 3">
    <name type="scientific">Trichinella spiralis</name>
    <name type="common">Trichina worm</name>
    <dbReference type="NCBI Taxonomy" id="6334"/>
    <lineage>
        <taxon>Eukaryota</taxon>
        <taxon>Metazoa</taxon>
        <taxon>Ecdysozoa</taxon>
        <taxon>Nematoda</taxon>
        <taxon>Enoplea</taxon>
        <taxon>Dorylaimia</taxon>
        <taxon>Trichinellida</taxon>
        <taxon>Trichinellidae</taxon>
        <taxon>Trichinella</taxon>
    </lineage>
</organism>
<dbReference type="Proteomes" id="UP001558632">
    <property type="component" value="Unassembled WGS sequence"/>
</dbReference>
<protein>
    <submittedName>
        <fullName evidence="2">8-oxo-dGTP diphosphatase</fullName>
    </submittedName>
</protein>
<keyword evidence="3" id="KW-1185">Reference proteome</keyword>
<evidence type="ECO:0000313" key="3">
    <source>
        <dbReference type="Proteomes" id="UP001558632"/>
    </source>
</evidence>
<comment type="caution">
    <text evidence="2">The sequence shown here is derived from an EMBL/GenBank/DDBJ whole genome shotgun (WGS) entry which is preliminary data.</text>
</comment>
<evidence type="ECO:0000256" key="1">
    <source>
        <dbReference type="SAM" id="SignalP"/>
    </source>
</evidence>
<dbReference type="EMBL" id="JBEUSY010000509">
    <property type="protein sequence ID" value="KAL1228255.1"/>
    <property type="molecule type" value="Genomic_DNA"/>
</dbReference>
<keyword evidence="1" id="KW-0732">Signal</keyword>
<accession>A0ABR3K473</accession>
<sequence length="116" mass="13172">MFIVNVIVMAVSFILIKIISPERCSSLVFSINYKWQPVPVSASGFSIIKKKPRMAHPIAELLSYADDLAKKRRNCGSCFLACYQQYQATTRSSTVIKLKLHPLLKEKEDEYLAAME</sequence>